<evidence type="ECO:0000313" key="3">
    <source>
        <dbReference type="EMBL" id="KAK1407845.1"/>
    </source>
</evidence>
<evidence type="ECO:0000313" key="4">
    <source>
        <dbReference type="Proteomes" id="UP001229421"/>
    </source>
</evidence>
<dbReference type="Gene3D" id="1.10.8.430">
    <property type="entry name" value="Helical domain of apoptotic protease-activating factors"/>
    <property type="match status" value="1"/>
</dbReference>
<reference evidence="3" key="1">
    <citation type="journal article" date="2023" name="bioRxiv">
        <title>Improved chromosome-level genome assembly for marigold (Tagetes erecta).</title>
        <authorList>
            <person name="Jiang F."/>
            <person name="Yuan L."/>
            <person name="Wang S."/>
            <person name="Wang H."/>
            <person name="Xu D."/>
            <person name="Wang A."/>
            <person name="Fan W."/>
        </authorList>
    </citation>
    <scope>NUCLEOTIDE SEQUENCE</scope>
    <source>
        <strain evidence="3">WSJ</strain>
        <tissue evidence="3">Leaf</tissue>
    </source>
</reference>
<comment type="caution">
    <text evidence="3">The sequence shown here is derived from an EMBL/GenBank/DDBJ whole genome shotgun (WGS) entry which is preliminary data.</text>
</comment>
<sequence>MDVLFFLLWSRYEAAFIKNLVNKIHYQIDLKQLSTPARMTGMETRVKAIDSWLNNEQYNAIAICGMGGIGKTTLAKQVYNLNKENFDSYSYVEIGTHSKDSLLEKQKQLLKDILGEEKMRIASDAQGAQKIEEVMQMKNVLIVLDDIDDPNQLSTLLGTKAFLTQSKIIVTTRLINIDVWFMSKSWRCKVHKLELLNDLESLELLSWHAFGSKVPMEGFKDLAVELSQCCGGNPLALEVIGSSIFVSDEDPDKIIIMKNNFKDRINSFTSFKGDIDSDIQVGTDKIEGLALNMLKVEPSMSSQESTIRLNLSKPTQ</sequence>
<dbReference type="InterPro" id="IPR042197">
    <property type="entry name" value="Apaf_helical"/>
</dbReference>
<protein>
    <recommendedName>
        <fullName evidence="2">NB-ARC domain-containing protein</fullName>
    </recommendedName>
</protein>
<dbReference type="SUPFAM" id="SSF52540">
    <property type="entry name" value="P-loop containing nucleoside triphosphate hydrolases"/>
    <property type="match status" value="1"/>
</dbReference>
<dbReference type="AlphaFoldDB" id="A0AAD8JU43"/>
<proteinExistence type="predicted"/>
<dbReference type="Proteomes" id="UP001229421">
    <property type="component" value="Unassembled WGS sequence"/>
</dbReference>
<dbReference type="InterPro" id="IPR027417">
    <property type="entry name" value="P-loop_NTPase"/>
</dbReference>
<gene>
    <name evidence="3" type="ORF">QVD17_39472</name>
</gene>
<dbReference type="PANTHER" id="PTHR11017:SF492">
    <property type="entry name" value="TIR DOMAIN, P-LOOP CONTAINING NUCLEOSIDE TRIPHOSPHATE HYDROLASE"/>
    <property type="match status" value="1"/>
</dbReference>
<evidence type="ECO:0000259" key="2">
    <source>
        <dbReference type="Pfam" id="PF00931"/>
    </source>
</evidence>
<dbReference type="InterPro" id="IPR044974">
    <property type="entry name" value="Disease_R_plants"/>
</dbReference>
<feature type="domain" description="NB-ARC" evidence="2">
    <location>
        <begin position="43"/>
        <end position="211"/>
    </location>
</feature>
<dbReference type="GO" id="GO:0006952">
    <property type="term" value="P:defense response"/>
    <property type="evidence" value="ECO:0007669"/>
    <property type="project" value="InterPro"/>
</dbReference>
<dbReference type="Gene3D" id="3.40.50.300">
    <property type="entry name" value="P-loop containing nucleotide triphosphate hydrolases"/>
    <property type="match status" value="1"/>
</dbReference>
<dbReference type="GO" id="GO:0043531">
    <property type="term" value="F:ADP binding"/>
    <property type="evidence" value="ECO:0007669"/>
    <property type="project" value="InterPro"/>
</dbReference>
<dbReference type="PANTHER" id="PTHR11017">
    <property type="entry name" value="LEUCINE-RICH REPEAT-CONTAINING PROTEIN"/>
    <property type="match status" value="1"/>
</dbReference>
<keyword evidence="1" id="KW-0433">Leucine-rich repeat</keyword>
<dbReference type="InterPro" id="IPR002182">
    <property type="entry name" value="NB-ARC"/>
</dbReference>
<dbReference type="Pfam" id="PF00931">
    <property type="entry name" value="NB-ARC"/>
    <property type="match status" value="1"/>
</dbReference>
<name>A0AAD8JU43_TARER</name>
<keyword evidence="4" id="KW-1185">Reference proteome</keyword>
<organism evidence="3 4">
    <name type="scientific">Tagetes erecta</name>
    <name type="common">African marigold</name>
    <dbReference type="NCBI Taxonomy" id="13708"/>
    <lineage>
        <taxon>Eukaryota</taxon>
        <taxon>Viridiplantae</taxon>
        <taxon>Streptophyta</taxon>
        <taxon>Embryophyta</taxon>
        <taxon>Tracheophyta</taxon>
        <taxon>Spermatophyta</taxon>
        <taxon>Magnoliopsida</taxon>
        <taxon>eudicotyledons</taxon>
        <taxon>Gunneridae</taxon>
        <taxon>Pentapetalae</taxon>
        <taxon>asterids</taxon>
        <taxon>campanulids</taxon>
        <taxon>Asterales</taxon>
        <taxon>Asteraceae</taxon>
        <taxon>Asteroideae</taxon>
        <taxon>Heliantheae alliance</taxon>
        <taxon>Tageteae</taxon>
        <taxon>Tagetes</taxon>
    </lineage>
</organism>
<dbReference type="EMBL" id="JAUHHV010000011">
    <property type="protein sequence ID" value="KAK1407845.1"/>
    <property type="molecule type" value="Genomic_DNA"/>
</dbReference>
<dbReference type="CDD" id="cd00009">
    <property type="entry name" value="AAA"/>
    <property type="match status" value="1"/>
</dbReference>
<evidence type="ECO:0000256" key="1">
    <source>
        <dbReference type="ARBA" id="ARBA00022614"/>
    </source>
</evidence>
<accession>A0AAD8JU43</accession>
<dbReference type="PRINTS" id="PR00364">
    <property type="entry name" value="DISEASERSIST"/>
</dbReference>